<evidence type="ECO:0000313" key="1">
    <source>
        <dbReference type="EMBL" id="MEJ8821370.1"/>
    </source>
</evidence>
<keyword evidence="2" id="KW-1185">Reference proteome</keyword>
<dbReference type="SUPFAM" id="SSF54637">
    <property type="entry name" value="Thioesterase/thiol ester dehydrase-isomerase"/>
    <property type="match status" value="1"/>
</dbReference>
<reference evidence="1 2" key="1">
    <citation type="submission" date="2024-03" db="EMBL/GenBank/DDBJ databases">
        <title>Novel species of the genus Variovorax.</title>
        <authorList>
            <person name="Liu Q."/>
            <person name="Xin Y.-H."/>
        </authorList>
    </citation>
    <scope>NUCLEOTIDE SEQUENCE [LARGE SCALE GENOMIC DNA]</scope>
    <source>
        <strain evidence="1 2">KACC 18501</strain>
    </source>
</reference>
<accession>A0ABU8VUM9</accession>
<organism evidence="1 2">
    <name type="scientific">Variovorax humicola</name>
    <dbReference type="NCBI Taxonomy" id="1769758"/>
    <lineage>
        <taxon>Bacteria</taxon>
        <taxon>Pseudomonadati</taxon>
        <taxon>Pseudomonadota</taxon>
        <taxon>Betaproteobacteria</taxon>
        <taxon>Burkholderiales</taxon>
        <taxon>Comamonadaceae</taxon>
        <taxon>Variovorax</taxon>
    </lineage>
</organism>
<gene>
    <name evidence="1" type="ORF">WKW80_04875</name>
</gene>
<protein>
    <recommendedName>
        <fullName evidence="3">N-terminal of MaoC-like dehydratase domain-containing protein</fullName>
    </recommendedName>
</protein>
<name>A0ABU8VUM9_9BURK</name>
<dbReference type="RefSeq" id="WP_340362421.1">
    <property type="nucleotide sequence ID" value="NZ_JBBKZV010000002.1"/>
</dbReference>
<dbReference type="EMBL" id="JBBKZV010000002">
    <property type="protein sequence ID" value="MEJ8821370.1"/>
    <property type="molecule type" value="Genomic_DNA"/>
</dbReference>
<evidence type="ECO:0000313" key="2">
    <source>
        <dbReference type="Proteomes" id="UP001363010"/>
    </source>
</evidence>
<comment type="caution">
    <text evidence="1">The sequence shown here is derived from an EMBL/GenBank/DDBJ whole genome shotgun (WGS) entry which is preliminary data.</text>
</comment>
<dbReference type="Proteomes" id="UP001363010">
    <property type="component" value="Unassembled WGS sequence"/>
</dbReference>
<proteinExistence type="predicted"/>
<sequence length="316" mass="34955">MTQPFAESPFLCGPLRKPRQMLADQRYDGHKSIHDDAMAEGLGLRAGPIEGPTHFSQFDPLLYKVFGQAWFETGCISAHYQNMVVEGEEVRAFVESTPSQPRFVRIWAEKRDGTPVLTGSASVGDANGLPHEIRQRIAKLRPATGLVINRDLKVGQRGAVVEKIRMGFDDHMGDHYPFTLADKLEVITEPCAWYSRDTGNQSPWGRPIIPTEMISVLLGSTSAESGLSGRRPAVGLFAGQEIRLLKGPLFVDQPYELEREIIALSESARTESVWVRTRVFDAASRELVAEMILNGAVMKASYPAYEDEARALGLVA</sequence>
<evidence type="ECO:0008006" key="3">
    <source>
        <dbReference type="Google" id="ProtNLM"/>
    </source>
</evidence>
<dbReference type="InterPro" id="IPR029069">
    <property type="entry name" value="HotDog_dom_sf"/>
</dbReference>